<evidence type="ECO:0000313" key="2">
    <source>
        <dbReference type="EMBL" id="WHX50694.1"/>
    </source>
</evidence>
<sequence length="79" mass="9054">MGLYAHHHKGGHCCPPGEAIIDPPQYVVNDYFHPQIVPVIHPIQIINKHHCVPVPHHQYTVQTKDVFCPTDYRAKKGKR</sequence>
<gene>
    <name evidence="1" type="ORF">GNP95_02140</name>
    <name evidence="2" type="ORF">QNH46_08645</name>
</gene>
<protein>
    <recommendedName>
        <fullName evidence="4">Spore coat protein D</fullName>
    </recommendedName>
</protein>
<dbReference type="KEGG" id="pwn:QNH46_08645"/>
<evidence type="ECO:0000313" key="3">
    <source>
        <dbReference type="Proteomes" id="UP000447876"/>
    </source>
</evidence>
<evidence type="ECO:0008006" key="4">
    <source>
        <dbReference type="Google" id="ProtNLM"/>
    </source>
</evidence>
<accession>A0A7X2YYI5</accession>
<name>A0A7X2YYI5_9BACL</name>
<dbReference type="EMBL" id="CP126084">
    <property type="protein sequence ID" value="WHX50694.1"/>
    <property type="molecule type" value="Genomic_DNA"/>
</dbReference>
<dbReference type="EMBL" id="WNZW01000001">
    <property type="protein sequence ID" value="MUG43808.1"/>
    <property type="molecule type" value="Genomic_DNA"/>
</dbReference>
<reference evidence="2" key="2">
    <citation type="submission" date="2023-05" db="EMBL/GenBank/DDBJ databases">
        <title>Comparative genomics of Bacillaceae isolates and their secondary metabolite potential.</title>
        <authorList>
            <person name="Song L."/>
            <person name="Nielsen L.J."/>
            <person name="Mohite O."/>
            <person name="Xu X."/>
            <person name="Weber T."/>
            <person name="Kovacs A.T."/>
        </authorList>
    </citation>
    <scope>NUCLEOTIDE SEQUENCE</scope>
    <source>
        <strain evidence="2">B2_4</strain>
    </source>
</reference>
<dbReference type="Proteomes" id="UP001177943">
    <property type="component" value="Chromosome"/>
</dbReference>
<organism evidence="1 3">
    <name type="scientific">Paenibacillus woosongensis</name>
    <dbReference type="NCBI Taxonomy" id="307580"/>
    <lineage>
        <taxon>Bacteria</taxon>
        <taxon>Bacillati</taxon>
        <taxon>Bacillota</taxon>
        <taxon>Bacilli</taxon>
        <taxon>Bacillales</taxon>
        <taxon>Paenibacillaceae</taxon>
        <taxon>Paenibacillus</taxon>
    </lineage>
</organism>
<evidence type="ECO:0000313" key="1">
    <source>
        <dbReference type="EMBL" id="MUG43808.1"/>
    </source>
</evidence>
<reference evidence="1 3" key="1">
    <citation type="submission" date="2019-11" db="EMBL/GenBank/DDBJ databases">
        <title>Draft genome sequences of five Paenibacillus species of dairy origin.</title>
        <authorList>
            <person name="Olajide A.M."/>
            <person name="Chen S."/>
            <person name="Lapointe G."/>
        </authorList>
    </citation>
    <scope>NUCLEOTIDE SEQUENCE [LARGE SCALE GENOMIC DNA]</scope>
    <source>
        <strain evidence="1 3">12CR55</strain>
    </source>
</reference>
<dbReference type="Proteomes" id="UP000447876">
    <property type="component" value="Unassembled WGS sequence"/>
</dbReference>
<proteinExistence type="predicted"/>
<dbReference type="AlphaFoldDB" id="A0A7X2YYI5"/>
<dbReference type="OrthoDB" id="2679273at2"/>
<dbReference type="RefSeq" id="WP_155609261.1">
    <property type="nucleotide sequence ID" value="NZ_CP126084.1"/>
</dbReference>